<evidence type="ECO:0000256" key="1">
    <source>
        <dbReference type="SAM" id="Phobius"/>
    </source>
</evidence>
<organism evidence="2 3">
    <name type="scientific">Rhizoctonia solani</name>
    <dbReference type="NCBI Taxonomy" id="456999"/>
    <lineage>
        <taxon>Eukaryota</taxon>
        <taxon>Fungi</taxon>
        <taxon>Dikarya</taxon>
        <taxon>Basidiomycota</taxon>
        <taxon>Agaricomycotina</taxon>
        <taxon>Agaricomycetes</taxon>
        <taxon>Cantharellales</taxon>
        <taxon>Ceratobasidiaceae</taxon>
        <taxon>Rhizoctonia</taxon>
    </lineage>
</organism>
<dbReference type="EMBL" id="CAJMWZ010003258">
    <property type="protein sequence ID" value="CAE6471995.1"/>
    <property type="molecule type" value="Genomic_DNA"/>
</dbReference>
<accession>A0A8H3C5Q8</accession>
<feature type="transmembrane region" description="Helical" evidence="1">
    <location>
        <begin position="38"/>
        <end position="59"/>
    </location>
</feature>
<sequence>MHLTDGLPYLPEFPIGTNSTNNTITVPMLGDLPTPFDILSILTFSQTSFTLLSSLYIAWQSLTQKIKVNMAIFADADRARNGVEELQKKMDKVLELLVSKSS</sequence>
<dbReference type="Proteomes" id="UP000663850">
    <property type="component" value="Unassembled WGS sequence"/>
</dbReference>
<name>A0A8H3C5Q8_9AGAM</name>
<gene>
    <name evidence="2" type="ORF">RDB_LOCUS63956</name>
</gene>
<protein>
    <submittedName>
        <fullName evidence="2">Uncharacterized protein</fullName>
    </submittedName>
</protein>
<dbReference type="AlphaFoldDB" id="A0A8H3C5Q8"/>
<evidence type="ECO:0000313" key="3">
    <source>
        <dbReference type="Proteomes" id="UP000663850"/>
    </source>
</evidence>
<comment type="caution">
    <text evidence="2">The sequence shown here is derived from an EMBL/GenBank/DDBJ whole genome shotgun (WGS) entry which is preliminary data.</text>
</comment>
<keyword evidence="1" id="KW-0472">Membrane</keyword>
<proteinExistence type="predicted"/>
<keyword evidence="1" id="KW-1133">Transmembrane helix</keyword>
<reference evidence="2" key="1">
    <citation type="submission" date="2021-01" db="EMBL/GenBank/DDBJ databases">
        <authorList>
            <person name="Kaushik A."/>
        </authorList>
    </citation>
    <scope>NUCLEOTIDE SEQUENCE</scope>
    <source>
        <strain evidence="2">Type strain: AG8-Rh-89/</strain>
    </source>
</reference>
<evidence type="ECO:0000313" key="2">
    <source>
        <dbReference type="EMBL" id="CAE6471995.1"/>
    </source>
</evidence>
<keyword evidence="1" id="KW-0812">Transmembrane</keyword>